<dbReference type="Gene3D" id="3.30.450.40">
    <property type="match status" value="1"/>
</dbReference>
<dbReference type="RefSeq" id="WP_249589734.1">
    <property type="nucleotide sequence ID" value="NZ_BAAAQL010000007.1"/>
</dbReference>
<gene>
    <name evidence="6" type="ORF">M4V62_26625</name>
</gene>
<evidence type="ECO:0000256" key="2">
    <source>
        <dbReference type="ARBA" id="ARBA00022777"/>
    </source>
</evidence>
<evidence type="ECO:0000313" key="6">
    <source>
        <dbReference type="EMBL" id="UQT58364.1"/>
    </source>
</evidence>
<dbReference type="Pfam" id="PF01590">
    <property type="entry name" value="GAF"/>
    <property type="match status" value="1"/>
</dbReference>
<evidence type="ECO:0000256" key="3">
    <source>
        <dbReference type="ARBA" id="ARBA00023015"/>
    </source>
</evidence>
<dbReference type="SUPFAM" id="SSF55781">
    <property type="entry name" value="GAF domain-like"/>
    <property type="match status" value="1"/>
</dbReference>
<protein>
    <submittedName>
        <fullName evidence="6">ANTAR domain-containing protein</fullName>
    </submittedName>
</protein>
<dbReference type="SUPFAM" id="SSF52172">
    <property type="entry name" value="CheY-like"/>
    <property type="match status" value="1"/>
</dbReference>
<dbReference type="InterPro" id="IPR005561">
    <property type="entry name" value="ANTAR"/>
</dbReference>
<dbReference type="InterPro" id="IPR011006">
    <property type="entry name" value="CheY-like_superfamily"/>
</dbReference>
<keyword evidence="7" id="KW-1185">Reference proteome</keyword>
<sequence length="251" mass="27282">MRDHTSELRLAEVLVETTNTLDDDFDPERYLSRVAGHCVELLDATAAGVIFDGTGTPGVAAGGHPRDLALDLLGAQQSGGPCVESLGTGLAVPPVRLAADEPADRWPEFTALARRRGIGMTYAVPLRQRETLLGALNVFVPENSRTRHTDGELRLAQAIADAAAVGLHNHRAYTEYRVLAIQLQGALTSRIRIEQAKGILAERWHTGVDEAFDALRRYARRERLVMEVVATEVIKGSLDDAALRGSWSEPS</sequence>
<dbReference type="InterPro" id="IPR036388">
    <property type="entry name" value="WH-like_DNA-bd_sf"/>
</dbReference>
<dbReference type="InterPro" id="IPR029016">
    <property type="entry name" value="GAF-like_dom_sf"/>
</dbReference>
<dbReference type="PIRSF" id="PIRSF036625">
    <property type="entry name" value="GAF_ANTAR"/>
    <property type="match status" value="1"/>
</dbReference>
<dbReference type="Pfam" id="PF03861">
    <property type="entry name" value="ANTAR"/>
    <property type="match status" value="1"/>
</dbReference>
<feature type="domain" description="ANTAR" evidence="5">
    <location>
        <begin position="173"/>
        <end position="234"/>
    </location>
</feature>
<dbReference type="Proteomes" id="UP000829992">
    <property type="component" value="Chromosome"/>
</dbReference>
<dbReference type="SMART" id="SM01012">
    <property type="entry name" value="ANTAR"/>
    <property type="match status" value="1"/>
</dbReference>
<accession>A0ABY4PYP1</accession>
<keyword evidence="4" id="KW-0804">Transcription</keyword>
<reference evidence="6 7" key="1">
    <citation type="submission" date="2022-05" db="EMBL/GenBank/DDBJ databases">
        <authorList>
            <person name="Zhou X."/>
            <person name="Li K."/>
            <person name="Man Y."/>
        </authorList>
    </citation>
    <scope>NUCLEOTIDE SEQUENCE [LARGE SCALE GENOMIC DNA]</scope>
    <source>
        <strain evidence="6 7">MS405</strain>
    </source>
</reference>
<dbReference type="PROSITE" id="PS50921">
    <property type="entry name" value="ANTAR"/>
    <property type="match status" value="1"/>
</dbReference>
<keyword evidence="1" id="KW-0808">Transferase</keyword>
<dbReference type="SMART" id="SM00065">
    <property type="entry name" value="GAF"/>
    <property type="match status" value="1"/>
</dbReference>
<dbReference type="InterPro" id="IPR012074">
    <property type="entry name" value="GAF_ANTAR"/>
</dbReference>
<evidence type="ECO:0000259" key="5">
    <source>
        <dbReference type="PROSITE" id="PS50921"/>
    </source>
</evidence>
<name>A0ABY4PYP1_9ACTN</name>
<dbReference type="Gene3D" id="1.10.10.10">
    <property type="entry name" value="Winged helix-like DNA-binding domain superfamily/Winged helix DNA-binding domain"/>
    <property type="match status" value="1"/>
</dbReference>
<organism evidence="6 7">
    <name type="scientific">Streptomyces durmitorensis</name>
    <dbReference type="NCBI Taxonomy" id="319947"/>
    <lineage>
        <taxon>Bacteria</taxon>
        <taxon>Bacillati</taxon>
        <taxon>Actinomycetota</taxon>
        <taxon>Actinomycetes</taxon>
        <taxon>Kitasatosporales</taxon>
        <taxon>Streptomycetaceae</taxon>
        <taxon>Streptomyces</taxon>
    </lineage>
</organism>
<dbReference type="EMBL" id="CP097289">
    <property type="protein sequence ID" value="UQT58364.1"/>
    <property type="molecule type" value="Genomic_DNA"/>
</dbReference>
<evidence type="ECO:0000256" key="1">
    <source>
        <dbReference type="ARBA" id="ARBA00022679"/>
    </source>
</evidence>
<dbReference type="InterPro" id="IPR003018">
    <property type="entry name" value="GAF"/>
</dbReference>
<evidence type="ECO:0000313" key="7">
    <source>
        <dbReference type="Proteomes" id="UP000829992"/>
    </source>
</evidence>
<evidence type="ECO:0000256" key="4">
    <source>
        <dbReference type="ARBA" id="ARBA00023163"/>
    </source>
</evidence>
<keyword evidence="2" id="KW-0418">Kinase</keyword>
<keyword evidence="3" id="KW-0805">Transcription regulation</keyword>
<proteinExistence type="predicted"/>